<sequence length="1438" mass="154887">MRTRLLLWSLVRLLIVLPLWLLGWVILALGLALSPWGTGFLLEEGAERGFYQLEDAEGAPLDRLVLHGLELEAGPATVSVQRLELAWADDCLLKGRLCIEHLSVVGARIQLGEGDTDTEEERGPAGDIHLPFPVEIRALSLVDVELSLSDGTRIRFDDFSSAARARAAELELLTTRLEGLRVVLPPSPGSELALVAVDDDAPRLAAPAIDTAINLADIPLATAEESESAVAAERQTIHLPMAVTAPDLQVIDTAIELADGTRIEIDTFTSGIEAAQSQLGVLPTRLSGLRIHLPLSPGAQLALEEHDTDEPRLSADAIDGSLALASPLPAAIAAELEAGLALAQRERIRLPEIHLPLSVSMPHLRFEEVELTGPFEYSIRHLTLGLEASGQEVEVTSLDLATLDVDAQLSAKVELQGDYPLQARLRTTLWLPEIMPELAGQRLELLLSGSLADLEAELAATGPVEAELTARLDALEPSLPFTASLESDLLQWPLPMRLTTEVPEDVEDVPVDPYLAEDLSLRLSGSLLEYSAALSMQLEGPEIPRTRVALSGSGDVEHFAWLPLSLTLGDGSLVSRGRADWSEGLDVSAVFRLDNVDPGAFTDATDGRLSGDIEMAFAQGPHGWQLNVPRLEIGGELQSLPMSLQASLDGDSEMRWNIDRFDFRQGDNRLSASGAVSEQQMTLDGNIDLPNLSNLHDELGGSLAGEFSTTGSIESPQLDISLNGDSLAFGENRLESLQLSGNVRGLDDPELDVRLDIENLNAGGQRFSEVSLLLDGRLTDHSLTLDAIAGHGMPLSQASLELAGGLSEDRQRYTGRIHPLEITTEYGAIRLDEPLAFSADIEGGNARVEPFCLRRDQGGSLCLVETLQASAESGDAALSVRELPMELLNEWLPEEWRATGQTDMDLQAQWRRGGDQWRIESNVDSELSLEGMDIYGQPWTLPDTRMNVTLDADQQRTDFNLDLSLADAGRLRLTVGLDDPAGDGALEGTLTLDALDLSRYRSLVAGMDTLEGVIDGRVDISGTGQSPQLNGALELTGLQASGMDIPLIIADGRIRVELDGETARIMGYVESDEGRLVINGDAAWPSPDDWRIGVDLDGTRRPLLVTMPEFGRLRIAPDLRIRIDPNRLQVRGAVQVPWARLEIGDTPPAAVSPSPDEIIITRRDEARARRTADLEEEAGADEAAAVALQQAGMSLDVRIDLNLGPDMQLEARGLETGLRGTLEVRQQDGPVQLFGDVILTDGRFRAFGQDLMIRQGQLLFSGPPDQPLLDFEAIRNPDLTEDGVIAGLRVTGFAAEPSLEIFSEPAMDEASALSYLLRGRAPRDGDTDGALTAALVGLTLGQTGGAVGAIGQAFGIDDLALETAGIGDESQVVVTGYLTEDLRISYGVGIFSPIAELTLRYTLWRNLYVQAVSGAAQAVDLVYTFSRPGKPPQIDGGQ</sequence>
<dbReference type="OrthoDB" id="5555605at2"/>
<accession>A0A368TS37</accession>
<protein>
    <submittedName>
        <fullName evidence="6">Translocation/assembly module TamB</fullName>
    </submittedName>
</protein>
<reference evidence="6 7" key="1">
    <citation type="submission" date="2018-07" db="EMBL/GenBank/DDBJ databases">
        <title>Halomonas montanilacus sp. nov., isolated from Lake Pengyan on Tibetan Plateau.</title>
        <authorList>
            <person name="Lu H."/>
            <person name="Xing P."/>
            <person name="Wu Q."/>
        </authorList>
    </citation>
    <scope>NUCLEOTIDE SEQUENCE [LARGE SCALE GENOMIC DNA]</scope>
    <source>
        <strain evidence="6 7">PYC7W</strain>
    </source>
</reference>
<dbReference type="PANTHER" id="PTHR36985">
    <property type="entry name" value="TRANSLOCATION AND ASSEMBLY MODULE SUBUNIT TAMB"/>
    <property type="match status" value="1"/>
</dbReference>
<organism evidence="6 7">
    <name type="scientific">Billgrantia montanilacus</name>
    <dbReference type="NCBI Taxonomy" id="2282305"/>
    <lineage>
        <taxon>Bacteria</taxon>
        <taxon>Pseudomonadati</taxon>
        <taxon>Pseudomonadota</taxon>
        <taxon>Gammaproteobacteria</taxon>
        <taxon>Oceanospirillales</taxon>
        <taxon>Halomonadaceae</taxon>
        <taxon>Billgrantia</taxon>
    </lineage>
</organism>
<evidence type="ECO:0000256" key="3">
    <source>
        <dbReference type="ARBA" id="ARBA00022989"/>
    </source>
</evidence>
<name>A0A368TS37_9GAMM</name>
<dbReference type="Pfam" id="PF04357">
    <property type="entry name" value="TamB"/>
    <property type="match status" value="1"/>
</dbReference>
<evidence type="ECO:0000259" key="5">
    <source>
        <dbReference type="Pfam" id="PF04357"/>
    </source>
</evidence>
<comment type="subcellular location">
    <subcellularLocation>
        <location evidence="1">Membrane</location>
        <topology evidence="1">Single-pass membrane protein</topology>
    </subcellularLocation>
</comment>
<dbReference type="Proteomes" id="UP000252405">
    <property type="component" value="Unassembled WGS sequence"/>
</dbReference>
<dbReference type="EMBL" id="QPII01000015">
    <property type="protein sequence ID" value="RCV87535.1"/>
    <property type="molecule type" value="Genomic_DNA"/>
</dbReference>
<evidence type="ECO:0000256" key="4">
    <source>
        <dbReference type="ARBA" id="ARBA00023136"/>
    </source>
</evidence>
<evidence type="ECO:0000256" key="1">
    <source>
        <dbReference type="ARBA" id="ARBA00004167"/>
    </source>
</evidence>
<keyword evidence="4" id="KW-0472">Membrane</keyword>
<gene>
    <name evidence="6" type="ORF">DU505_16785</name>
</gene>
<evidence type="ECO:0000313" key="6">
    <source>
        <dbReference type="EMBL" id="RCV87535.1"/>
    </source>
</evidence>
<feature type="domain" description="Translocation and assembly module TamB C-terminal" evidence="5">
    <location>
        <begin position="1071"/>
        <end position="1425"/>
    </location>
</feature>
<evidence type="ECO:0000313" key="7">
    <source>
        <dbReference type="Proteomes" id="UP000252405"/>
    </source>
</evidence>
<evidence type="ECO:0000256" key="2">
    <source>
        <dbReference type="ARBA" id="ARBA00022692"/>
    </source>
</evidence>
<keyword evidence="7" id="KW-1185">Reference proteome</keyword>
<comment type="caution">
    <text evidence="6">The sequence shown here is derived from an EMBL/GenBank/DDBJ whole genome shotgun (WGS) entry which is preliminary data.</text>
</comment>
<proteinExistence type="predicted"/>
<dbReference type="PANTHER" id="PTHR36985:SF1">
    <property type="entry name" value="TRANSLOCATION AND ASSEMBLY MODULE SUBUNIT TAMB"/>
    <property type="match status" value="1"/>
</dbReference>
<dbReference type="InterPro" id="IPR007452">
    <property type="entry name" value="TamB_C"/>
</dbReference>
<dbReference type="GO" id="GO:0097347">
    <property type="term" value="C:TAM protein secretion complex"/>
    <property type="evidence" value="ECO:0007669"/>
    <property type="project" value="TreeGrafter"/>
</dbReference>
<keyword evidence="2" id="KW-0812">Transmembrane</keyword>
<dbReference type="GO" id="GO:0009306">
    <property type="term" value="P:protein secretion"/>
    <property type="evidence" value="ECO:0007669"/>
    <property type="project" value="InterPro"/>
</dbReference>
<keyword evidence="3" id="KW-1133">Transmembrane helix</keyword>
<dbReference type="GO" id="GO:0005886">
    <property type="term" value="C:plasma membrane"/>
    <property type="evidence" value="ECO:0007669"/>
    <property type="project" value="InterPro"/>
</dbReference>